<name>A0A8H2ZUJ4_9AGAM</name>
<feature type="non-terminal residue" evidence="2">
    <location>
        <position position="1"/>
    </location>
</feature>
<feature type="compositionally biased region" description="Pro residues" evidence="1">
    <location>
        <begin position="144"/>
        <end position="167"/>
    </location>
</feature>
<feature type="compositionally biased region" description="Polar residues" evidence="1">
    <location>
        <begin position="302"/>
        <end position="312"/>
    </location>
</feature>
<feature type="region of interest" description="Disordered" evidence="1">
    <location>
        <begin position="376"/>
        <end position="403"/>
    </location>
</feature>
<feature type="compositionally biased region" description="Acidic residues" evidence="1">
    <location>
        <begin position="51"/>
        <end position="62"/>
    </location>
</feature>
<evidence type="ECO:0000256" key="1">
    <source>
        <dbReference type="SAM" id="MobiDB-lite"/>
    </source>
</evidence>
<accession>A0A8H2ZUJ4</accession>
<dbReference type="EMBL" id="CAJMWT010000557">
    <property type="protein sequence ID" value="CAE6345900.1"/>
    <property type="molecule type" value="Genomic_DNA"/>
</dbReference>
<feature type="compositionally biased region" description="Polar residues" evidence="1">
    <location>
        <begin position="1"/>
        <end position="13"/>
    </location>
</feature>
<dbReference type="Proteomes" id="UP000663843">
    <property type="component" value="Unassembled WGS sequence"/>
</dbReference>
<protein>
    <submittedName>
        <fullName evidence="2">Uncharacterized protein</fullName>
    </submittedName>
</protein>
<feature type="compositionally biased region" description="Basic and acidic residues" evidence="1">
    <location>
        <begin position="26"/>
        <end position="36"/>
    </location>
</feature>
<proteinExistence type="predicted"/>
<reference evidence="2" key="1">
    <citation type="submission" date="2021-01" db="EMBL/GenBank/DDBJ databases">
        <authorList>
            <person name="Kaushik A."/>
        </authorList>
    </citation>
    <scope>NUCLEOTIDE SEQUENCE</scope>
    <source>
        <strain evidence="2">AG2-2IIIB</strain>
    </source>
</reference>
<sequence length="403" mass="44323">NSGWDSRQQNTAALQRALRHKCGKKSRAEQARRMSNDEGPFAGLELIDQSTNDEEITDDELTTDQGTNYDLAEDHEEPSEDTWEEMRRDYEAMSERMAHRRAMIQRHEQLNASATPGGSASRHRVPDSVAYAAPVARGQAAFNNPPPQPPQPRPPQPPPLQPAPPPLQEGRHRHLVPMPESKANISVEMILQDAGLSAVRWHEINNIIRDLMARVGMDYTSSWTRQNKQAMGALYAWILQEVPELAIFRNGWASEWIVQWKFDNRLYNMRKKKREPEAAANGAPDEQHGLPAGLASVARNASEPSAQGSTNNTPPPEADNKLQPLEPIVAPIGVAPTLCTSPSGLSPAPVLAAAIESTTTLEALSTLVAYFAAAPRPSFLSTPDRKPELSVTSRPQSTSATIQ</sequence>
<feature type="region of interest" description="Disordered" evidence="1">
    <location>
        <begin position="1"/>
        <end position="84"/>
    </location>
</feature>
<feature type="compositionally biased region" description="Polar residues" evidence="1">
    <location>
        <begin position="390"/>
        <end position="403"/>
    </location>
</feature>
<feature type="compositionally biased region" description="Acidic residues" evidence="1">
    <location>
        <begin position="71"/>
        <end position="83"/>
    </location>
</feature>
<comment type="caution">
    <text evidence="2">The sequence shown here is derived from an EMBL/GenBank/DDBJ whole genome shotgun (WGS) entry which is preliminary data.</text>
</comment>
<evidence type="ECO:0000313" key="2">
    <source>
        <dbReference type="EMBL" id="CAE6345900.1"/>
    </source>
</evidence>
<evidence type="ECO:0000313" key="3">
    <source>
        <dbReference type="Proteomes" id="UP000663843"/>
    </source>
</evidence>
<dbReference type="AlphaFoldDB" id="A0A8H2ZUJ4"/>
<gene>
    <name evidence="2" type="ORF">RDB_LOCUS4710</name>
</gene>
<feature type="region of interest" description="Disordered" evidence="1">
    <location>
        <begin position="139"/>
        <end position="172"/>
    </location>
</feature>
<organism evidence="2 3">
    <name type="scientific">Rhizoctonia solani</name>
    <dbReference type="NCBI Taxonomy" id="456999"/>
    <lineage>
        <taxon>Eukaryota</taxon>
        <taxon>Fungi</taxon>
        <taxon>Dikarya</taxon>
        <taxon>Basidiomycota</taxon>
        <taxon>Agaricomycotina</taxon>
        <taxon>Agaricomycetes</taxon>
        <taxon>Cantharellales</taxon>
        <taxon>Ceratobasidiaceae</taxon>
        <taxon>Rhizoctonia</taxon>
    </lineage>
</organism>
<feature type="region of interest" description="Disordered" evidence="1">
    <location>
        <begin position="301"/>
        <end position="322"/>
    </location>
</feature>